<organism evidence="1 2">
    <name type="scientific">Xanthomonas phaseoli pv. dieffenbachiae</name>
    <dbReference type="NCBI Taxonomy" id="92828"/>
    <lineage>
        <taxon>Bacteria</taxon>
        <taxon>Pseudomonadati</taxon>
        <taxon>Pseudomonadota</taxon>
        <taxon>Gammaproteobacteria</taxon>
        <taxon>Lysobacterales</taxon>
        <taxon>Lysobacteraceae</taxon>
        <taxon>Xanthomonas</taxon>
    </lineage>
</organism>
<reference evidence="1 2" key="2">
    <citation type="journal article" date="2017" name="Plant Pathol.">
        <title>Pathogenicity and virulence gene content of Xanthomonas strains infecting Araceae, formerly known as Xanthomonas axonopodis pv. dieffenbachiae.</title>
        <authorList>
            <person name="Constantin E.C."/>
            <person name="Haegeman A."/>
            <person name="Van Vaerenbergh J."/>
            <person name="Baeyen S."/>
            <person name="Van Malderghem C."/>
            <person name="Maes M."/>
            <person name="Cottyn B."/>
        </authorList>
    </citation>
    <scope>NUCLEOTIDE SEQUENCE [LARGE SCALE GENOMIC DNA]</scope>
    <source>
        <strain evidence="1 2">LMG 25940</strain>
    </source>
</reference>
<dbReference type="Proteomes" id="UP000050546">
    <property type="component" value="Unassembled WGS sequence"/>
</dbReference>
<comment type="caution">
    <text evidence="1">The sequence shown here is derived from an EMBL/GenBank/DDBJ whole genome shotgun (WGS) entry which is preliminary data.</text>
</comment>
<reference evidence="1 2" key="1">
    <citation type="journal article" date="2016" name="Plant Pathol.">
        <title>Genetic characterization of strains named as Xanthomonas axonopodis pv. dieffenbachiae leads to a taxonomic revision of the X. axonopodis species complex.</title>
        <authorList>
            <person name="Constantin E.C."/>
            <person name="Cleenwerck I."/>
            <person name="Maes M."/>
            <person name="Baeyen S."/>
            <person name="Van Malderghem C."/>
            <person name="De Vos P."/>
            <person name="Cottyn B."/>
        </authorList>
    </citation>
    <scope>NUCLEOTIDE SEQUENCE [LARGE SCALE GENOMIC DNA]</scope>
    <source>
        <strain evidence="1 2">LMG 25940</strain>
    </source>
</reference>
<dbReference type="InterPro" id="IPR021096">
    <property type="entry name" value="Vibrio_phage_VSK_Orf152"/>
</dbReference>
<dbReference type="AlphaFoldDB" id="A0A1V9GX07"/>
<name>A0A1V9GX07_9XANT</name>
<sequence length="173" mass="19275">MAAKMGVTKAAVSMWRHGGKIKDDHLMALIKIAQADPALAVLVRTEGAETADAKKAWGALWDRLSPVTTVIGAMVLAIGMMPATSRANPININNLHAPSAHSLLIMSKQCLRFQRSFLFRSTRSREILDVQDAHHQHTSSRPSRVPDVRWLPSYRDPPLIRCAWVHRSLTDLR</sequence>
<proteinExistence type="predicted"/>
<evidence type="ECO:0000313" key="2">
    <source>
        <dbReference type="Proteomes" id="UP000050546"/>
    </source>
</evidence>
<dbReference type="Pfam" id="PF12472">
    <property type="entry name" value="DUF3693"/>
    <property type="match status" value="1"/>
</dbReference>
<protein>
    <submittedName>
        <fullName evidence="1">Uncharacterized protein</fullName>
    </submittedName>
</protein>
<dbReference type="STRING" id="1437877.GCA_001564415_02913"/>
<dbReference type="EMBL" id="JPYI02000097">
    <property type="protein sequence ID" value="OQP75120.1"/>
    <property type="molecule type" value="Genomic_DNA"/>
</dbReference>
<accession>A0A1V9GX07</accession>
<gene>
    <name evidence="1" type="ORF">IM53_018235</name>
</gene>
<evidence type="ECO:0000313" key="1">
    <source>
        <dbReference type="EMBL" id="OQP75120.1"/>
    </source>
</evidence>